<evidence type="ECO:0000313" key="12">
    <source>
        <dbReference type="Proteomes" id="UP001595758"/>
    </source>
</evidence>
<evidence type="ECO:0000259" key="9">
    <source>
        <dbReference type="Pfam" id="PF00924"/>
    </source>
</evidence>
<dbReference type="Pfam" id="PF21082">
    <property type="entry name" value="MS_channel_3rd"/>
    <property type="match status" value="1"/>
</dbReference>
<accession>A0ABV8CC79</accession>
<feature type="domain" description="Mechanosensitive ion channel MscS C-terminal" evidence="10">
    <location>
        <begin position="878"/>
        <end position="960"/>
    </location>
</feature>
<proteinExistence type="inferred from homology"/>
<gene>
    <name evidence="11" type="ORF">ACFORL_00415</name>
</gene>
<feature type="compositionally biased region" description="Basic and acidic residues" evidence="7">
    <location>
        <begin position="971"/>
        <end position="983"/>
    </location>
</feature>
<feature type="transmembrane region" description="Helical" evidence="8">
    <location>
        <begin position="711"/>
        <end position="734"/>
    </location>
</feature>
<evidence type="ECO:0000256" key="5">
    <source>
        <dbReference type="ARBA" id="ARBA00022989"/>
    </source>
</evidence>
<evidence type="ECO:0000256" key="4">
    <source>
        <dbReference type="ARBA" id="ARBA00022692"/>
    </source>
</evidence>
<sequence length="994" mass="113995">MQQIYKRNNRLASFFALQKSWLNTLVLFVVLFISAGSLYAQFEDNSGKLLEYLTQEKSNLTLAISEMNIDQAPVDQADYHKKLQQNDAMLALNRAKIASFESFLVNQKKVQQDYSQKLKRLQQSTISSPLQESAQEKIEKVANLNEITKKTIDLINENLGLALRYQDLLVQQSHVLELWRSRAEMLKQLTSLHEQEDRLSASLKKLFENSLKLQQEIKAGGEFKSSYTIEARLLLNNQIISLTQYKMAELNLQRKLAKADYMLLKKPDIRTLQTVADIYKDSISQLSDMEQALKKMLQMLKNEQPHLTDNNIKQQFASLVRIVNARIAGIGIQEQTLQEDLENHQHELKKQLSTRQSLAEYKLDSWPSILQQFSRMPFQFYSYVKSLTLKTIDNYLWQDNLPAMLVWFALAVCLGIMLSLHKLLIKRLTLDKERSRLSGHLYDGALSLLNRNMPHLTITSLLLVALYLNQVPFVNYQLLFNLIVVWLTFRSMILIARLMLMERISDSSGKDVRLYYRIKWLLLAGGWTTALMVFAHLLPLPIILQDIFNRLFMLFLVAVSCVAWKSREVINHLLYPVLQNKKGYLRNAVMLLVVLTPVTLFTTAIIGLIGYINLAWTMSLYQVQILLIISGYVLMRGLLFDALELISEWMISSLKNGWLWIEVFLKPIDRILRLCLFVLSFYMLFQLFGWHSDSLVVTSLYQFGEYPLINISGIHITAVSILEFVIVASLFIWISRWTREFCYRWLYSDARDAGIRNSLSVFTQYAIILIGGFVALRVLGLDFSGMSMVVGGLAVGMGFGLRDFASNIIGGLMLLIERPVREGDLISLGGFEGKVSHIGIRSMRVSSWDNMEVLIPNAETLNKPFTNWTHQDGIVRTVFPIKVSRADDPAIVQQLIFDVLATTSEIVNEPPAQVFLKQIDDALIEFEVRYFIDVQIHTRFEVRSKVLFAIYEQFKMAGIKPPIPPFSVEINESKKETKKEAKNESAPASLTAPN</sequence>
<keyword evidence="3" id="KW-1003">Cell membrane</keyword>
<feature type="transmembrane region" description="Helical" evidence="8">
    <location>
        <begin position="671"/>
        <end position="691"/>
    </location>
</feature>
<dbReference type="InterPro" id="IPR052702">
    <property type="entry name" value="MscS-like_channel"/>
</dbReference>
<dbReference type="Gene3D" id="1.10.287.1260">
    <property type="match status" value="1"/>
</dbReference>
<feature type="domain" description="Mechanosensitive ion channel MscS" evidence="9">
    <location>
        <begin position="804"/>
        <end position="870"/>
    </location>
</feature>
<keyword evidence="4 8" id="KW-0812">Transmembrane</keyword>
<feature type="transmembrane region" description="Helical" evidence="8">
    <location>
        <begin position="479"/>
        <end position="500"/>
    </location>
</feature>
<evidence type="ECO:0000256" key="8">
    <source>
        <dbReference type="SAM" id="Phobius"/>
    </source>
</evidence>
<evidence type="ECO:0000313" key="11">
    <source>
        <dbReference type="EMBL" id="MFC3907539.1"/>
    </source>
</evidence>
<dbReference type="PANTHER" id="PTHR30347:SF1">
    <property type="entry name" value="MECHANOSENSITIVE CHANNEL MSCK"/>
    <property type="match status" value="1"/>
</dbReference>
<comment type="similarity">
    <text evidence="2">Belongs to the MscS (TC 1.A.23) family.</text>
</comment>
<feature type="transmembrane region" description="Helical" evidence="8">
    <location>
        <begin position="404"/>
        <end position="425"/>
    </location>
</feature>
<dbReference type="SUPFAM" id="SSF82861">
    <property type="entry name" value="Mechanosensitive channel protein MscS (YggB), transmembrane region"/>
    <property type="match status" value="1"/>
</dbReference>
<dbReference type="Pfam" id="PF00924">
    <property type="entry name" value="MS_channel_2nd"/>
    <property type="match status" value="1"/>
</dbReference>
<dbReference type="Gene3D" id="2.30.30.60">
    <property type="match status" value="1"/>
</dbReference>
<dbReference type="RefSeq" id="WP_382339998.1">
    <property type="nucleotide sequence ID" value="NZ_JBHSAB010000001.1"/>
</dbReference>
<dbReference type="PANTHER" id="PTHR30347">
    <property type="entry name" value="POTASSIUM CHANNEL RELATED"/>
    <property type="match status" value="1"/>
</dbReference>
<keyword evidence="6 8" id="KW-0472">Membrane</keyword>
<dbReference type="InterPro" id="IPR023408">
    <property type="entry name" value="MscS_beta-dom_sf"/>
</dbReference>
<dbReference type="InterPro" id="IPR049278">
    <property type="entry name" value="MS_channel_C"/>
</dbReference>
<dbReference type="SUPFAM" id="SSF50182">
    <property type="entry name" value="Sm-like ribonucleoproteins"/>
    <property type="match status" value="1"/>
</dbReference>
<protein>
    <submittedName>
        <fullName evidence="11">Mechanosensitive ion channel domain-containing protein</fullName>
    </submittedName>
</protein>
<evidence type="ECO:0000256" key="6">
    <source>
        <dbReference type="ARBA" id="ARBA00023136"/>
    </source>
</evidence>
<feature type="transmembrane region" description="Helical" evidence="8">
    <location>
        <begin position="21"/>
        <end position="40"/>
    </location>
</feature>
<evidence type="ECO:0000256" key="3">
    <source>
        <dbReference type="ARBA" id="ARBA00022475"/>
    </source>
</evidence>
<feature type="transmembrane region" description="Helical" evidence="8">
    <location>
        <begin position="547"/>
        <end position="564"/>
    </location>
</feature>
<dbReference type="InterPro" id="IPR010920">
    <property type="entry name" value="LSM_dom_sf"/>
</dbReference>
<dbReference type="EMBL" id="JBHSAB010000001">
    <property type="protein sequence ID" value="MFC3907539.1"/>
    <property type="molecule type" value="Genomic_DNA"/>
</dbReference>
<comment type="subcellular location">
    <subcellularLocation>
        <location evidence="1">Cell membrane</location>
        <topology evidence="1">Multi-pass membrane protein</topology>
    </subcellularLocation>
</comment>
<comment type="caution">
    <text evidence="11">The sequence shown here is derived from an EMBL/GenBank/DDBJ whole genome shotgun (WGS) entry which is preliminary data.</text>
</comment>
<feature type="transmembrane region" description="Helical" evidence="8">
    <location>
        <begin position="520"/>
        <end position="541"/>
    </location>
</feature>
<feature type="transmembrane region" description="Helical" evidence="8">
    <location>
        <begin position="755"/>
        <end position="776"/>
    </location>
</feature>
<feature type="transmembrane region" description="Helical" evidence="8">
    <location>
        <begin position="584"/>
        <end position="612"/>
    </location>
</feature>
<feature type="transmembrane region" description="Helical" evidence="8">
    <location>
        <begin position="624"/>
        <end position="651"/>
    </location>
</feature>
<dbReference type="InterPro" id="IPR011014">
    <property type="entry name" value="MscS_channel_TM-2"/>
</dbReference>
<dbReference type="Gene3D" id="3.30.70.100">
    <property type="match status" value="1"/>
</dbReference>
<evidence type="ECO:0000256" key="2">
    <source>
        <dbReference type="ARBA" id="ARBA00008017"/>
    </source>
</evidence>
<feature type="transmembrane region" description="Helical" evidence="8">
    <location>
        <begin position="456"/>
        <end position="473"/>
    </location>
</feature>
<name>A0ABV8CC79_9GAMM</name>
<feature type="region of interest" description="Disordered" evidence="7">
    <location>
        <begin position="970"/>
        <end position="994"/>
    </location>
</feature>
<dbReference type="Proteomes" id="UP001595758">
    <property type="component" value="Unassembled WGS sequence"/>
</dbReference>
<evidence type="ECO:0000259" key="10">
    <source>
        <dbReference type="Pfam" id="PF21082"/>
    </source>
</evidence>
<reference evidence="12" key="1">
    <citation type="journal article" date="2019" name="Int. J. Syst. Evol. Microbiol.">
        <title>The Global Catalogue of Microorganisms (GCM) 10K type strain sequencing project: providing services to taxonomists for standard genome sequencing and annotation.</title>
        <authorList>
            <consortium name="The Broad Institute Genomics Platform"/>
            <consortium name="The Broad Institute Genome Sequencing Center for Infectious Disease"/>
            <person name="Wu L."/>
            <person name="Ma J."/>
        </authorList>
    </citation>
    <scope>NUCLEOTIDE SEQUENCE [LARGE SCALE GENOMIC DNA]</scope>
    <source>
        <strain evidence="12">CCUG 59858</strain>
    </source>
</reference>
<dbReference type="InterPro" id="IPR006685">
    <property type="entry name" value="MscS_channel_2nd"/>
</dbReference>
<dbReference type="InterPro" id="IPR011066">
    <property type="entry name" value="MscS_channel_C_sf"/>
</dbReference>
<evidence type="ECO:0000256" key="1">
    <source>
        <dbReference type="ARBA" id="ARBA00004651"/>
    </source>
</evidence>
<dbReference type="SUPFAM" id="SSF82689">
    <property type="entry name" value="Mechanosensitive channel protein MscS (YggB), C-terminal domain"/>
    <property type="match status" value="1"/>
</dbReference>
<organism evidence="11 12">
    <name type="scientific">Legionella dresdenensis</name>
    <dbReference type="NCBI Taxonomy" id="450200"/>
    <lineage>
        <taxon>Bacteria</taxon>
        <taxon>Pseudomonadati</taxon>
        <taxon>Pseudomonadota</taxon>
        <taxon>Gammaproteobacteria</taxon>
        <taxon>Legionellales</taxon>
        <taxon>Legionellaceae</taxon>
        <taxon>Legionella</taxon>
    </lineage>
</organism>
<keyword evidence="12" id="KW-1185">Reference proteome</keyword>
<evidence type="ECO:0000256" key="7">
    <source>
        <dbReference type="SAM" id="MobiDB-lite"/>
    </source>
</evidence>
<keyword evidence="5 8" id="KW-1133">Transmembrane helix</keyword>